<organism evidence="10 11">
    <name type="scientific">Rhizobium subbaraonis</name>
    <dbReference type="NCBI Taxonomy" id="908946"/>
    <lineage>
        <taxon>Bacteria</taxon>
        <taxon>Pseudomonadati</taxon>
        <taxon>Pseudomonadota</taxon>
        <taxon>Alphaproteobacteria</taxon>
        <taxon>Hyphomicrobiales</taxon>
        <taxon>Rhizobiaceae</taxon>
        <taxon>Rhizobium/Agrobacterium group</taxon>
        <taxon>Rhizobium</taxon>
    </lineage>
</organism>
<keyword evidence="5 8" id="KW-0472">Membrane</keyword>
<dbReference type="EMBL" id="OBQD01000002">
    <property type="protein sequence ID" value="SOC35736.1"/>
    <property type="molecule type" value="Genomic_DNA"/>
</dbReference>
<evidence type="ECO:0000256" key="8">
    <source>
        <dbReference type="SAM" id="Phobius"/>
    </source>
</evidence>
<keyword evidence="6" id="KW-0175">Coiled coil</keyword>
<keyword evidence="11" id="KW-1185">Reference proteome</keyword>
<reference evidence="10 11" key="1">
    <citation type="submission" date="2017-08" db="EMBL/GenBank/DDBJ databases">
        <authorList>
            <person name="de Groot N.N."/>
        </authorList>
    </citation>
    <scope>NUCLEOTIDE SEQUENCE [LARGE SCALE GENOMIC DNA]</scope>
    <source>
        <strain evidence="10 11">JC85</strain>
    </source>
</reference>
<dbReference type="PANTHER" id="PTHR32309:SF31">
    <property type="entry name" value="CAPSULAR EXOPOLYSACCHARIDE FAMILY"/>
    <property type="match status" value="1"/>
</dbReference>
<keyword evidence="3 8" id="KW-0812">Transmembrane</keyword>
<evidence type="ECO:0000256" key="4">
    <source>
        <dbReference type="ARBA" id="ARBA00022989"/>
    </source>
</evidence>
<evidence type="ECO:0000256" key="6">
    <source>
        <dbReference type="SAM" id="Coils"/>
    </source>
</evidence>
<evidence type="ECO:0000256" key="1">
    <source>
        <dbReference type="ARBA" id="ARBA00004651"/>
    </source>
</evidence>
<feature type="transmembrane region" description="Helical" evidence="8">
    <location>
        <begin position="54"/>
        <end position="74"/>
    </location>
</feature>
<accession>A0A285U5E5</accession>
<feature type="coiled-coil region" evidence="6">
    <location>
        <begin position="411"/>
        <end position="452"/>
    </location>
</feature>
<dbReference type="OrthoDB" id="8478456at2"/>
<comment type="subcellular location">
    <subcellularLocation>
        <location evidence="1">Cell membrane</location>
        <topology evidence="1">Multi-pass membrane protein</topology>
    </subcellularLocation>
</comment>
<evidence type="ECO:0000256" key="7">
    <source>
        <dbReference type="SAM" id="MobiDB-lite"/>
    </source>
</evidence>
<evidence type="ECO:0000256" key="5">
    <source>
        <dbReference type="ARBA" id="ARBA00023136"/>
    </source>
</evidence>
<feature type="compositionally biased region" description="Basic and acidic residues" evidence="7">
    <location>
        <begin position="8"/>
        <end position="27"/>
    </location>
</feature>
<proteinExistence type="predicted"/>
<name>A0A285U5E5_9HYPH</name>
<dbReference type="AlphaFoldDB" id="A0A285U5E5"/>
<evidence type="ECO:0000256" key="3">
    <source>
        <dbReference type="ARBA" id="ARBA00022692"/>
    </source>
</evidence>
<gene>
    <name evidence="10" type="ORF">SAMN05892877_10272</name>
</gene>
<dbReference type="GO" id="GO:0005886">
    <property type="term" value="C:plasma membrane"/>
    <property type="evidence" value="ECO:0007669"/>
    <property type="project" value="UniProtKB-SubCell"/>
</dbReference>
<evidence type="ECO:0000256" key="2">
    <source>
        <dbReference type="ARBA" id="ARBA00022475"/>
    </source>
</evidence>
<dbReference type="PANTHER" id="PTHR32309">
    <property type="entry name" value="TYROSINE-PROTEIN KINASE"/>
    <property type="match status" value="1"/>
</dbReference>
<keyword evidence="2" id="KW-1003">Cell membrane</keyword>
<dbReference type="RefSeq" id="WP_097136196.1">
    <property type="nucleotide sequence ID" value="NZ_OBQD01000002.1"/>
</dbReference>
<evidence type="ECO:0000313" key="11">
    <source>
        <dbReference type="Proteomes" id="UP000219167"/>
    </source>
</evidence>
<keyword evidence="4 8" id="KW-1133">Transmembrane helix</keyword>
<feature type="region of interest" description="Disordered" evidence="7">
    <location>
        <begin position="1"/>
        <end position="32"/>
    </location>
</feature>
<feature type="transmembrane region" description="Helical" evidence="8">
    <location>
        <begin position="499"/>
        <end position="518"/>
    </location>
</feature>
<evidence type="ECO:0000259" key="9">
    <source>
        <dbReference type="Pfam" id="PF02706"/>
    </source>
</evidence>
<dbReference type="Pfam" id="PF02706">
    <property type="entry name" value="Wzz"/>
    <property type="match status" value="1"/>
</dbReference>
<dbReference type="Proteomes" id="UP000219167">
    <property type="component" value="Unassembled WGS sequence"/>
</dbReference>
<dbReference type="InterPro" id="IPR003856">
    <property type="entry name" value="LPS_length_determ_N"/>
</dbReference>
<sequence length="551" mass="61169">MNQYRASEIGRRAETDAHRTPQQEDGRTVTNARSSVVWTPPDVLKLLTALAHNWIWIAIAPVIAVLASIIYLLLINPTYDVGAQLMLRFGNELSAPPTVSTQTTQQVIPISKRIEDITAEVQIMKDPGIVRAVVEGLGEDFFYGEDQAVTFVQKVKRFVKHTVNYVKEQVRGLLVRIGILPELSKLDMVTVALQRYLSISHVTRSDVIELQLSYPDPRRGEELLRRFIATYMAKREDIYTDDRVPHFFASELAKLDKALLVAEDSYSTERQKLSAWSIDDQRSLAVQRREQLIRALQDAGSTVEAANARIGEINRQLAALPERIPSSTSQRPNALREALELKQFDIRLQVQSESRRAGPRSPQVEGLSEQIKDLDSYLSDQPARVPGEAVTVPNPLREALLKDRAEALLQSASTERKAASLARDLAKAEDELKSIEEAALLLSRKLRDVERLRLTQQRFQQGSDDARIAQEIAAAQISNVVVIAEPQAGVTPASSRMRLLMLAAGLSVLAACGVVLLLDALRPKVRTDQDVSGLVDGHTIVRAIGERGAGR</sequence>
<feature type="domain" description="Polysaccharide chain length determinant N-terminal" evidence="9">
    <location>
        <begin position="42"/>
        <end position="135"/>
    </location>
</feature>
<protein>
    <submittedName>
        <fullName evidence="10">Uncharacterized protein involved in exopolysaccharide biosynthesis</fullName>
    </submittedName>
</protein>
<dbReference type="InterPro" id="IPR050445">
    <property type="entry name" value="Bact_polysacc_biosynth/exp"/>
</dbReference>
<evidence type="ECO:0000313" key="10">
    <source>
        <dbReference type="EMBL" id="SOC35736.1"/>
    </source>
</evidence>